<gene>
    <name evidence="1" type="ORF">FPZ44_01410</name>
</gene>
<reference evidence="1 2" key="1">
    <citation type="submission" date="2019-07" db="EMBL/GenBank/DDBJ databases">
        <authorList>
            <person name="Kim J."/>
        </authorList>
    </citation>
    <scope>NUCLEOTIDE SEQUENCE [LARGE SCALE GENOMIC DNA]</scope>
    <source>
        <strain evidence="1 2">N4</strain>
    </source>
</reference>
<evidence type="ECO:0000313" key="2">
    <source>
        <dbReference type="Proteomes" id="UP000318102"/>
    </source>
</evidence>
<accession>A0A559IW45</accession>
<organism evidence="1 2">
    <name type="scientific">Paenibacillus agilis</name>
    <dbReference type="NCBI Taxonomy" id="3020863"/>
    <lineage>
        <taxon>Bacteria</taxon>
        <taxon>Bacillati</taxon>
        <taxon>Bacillota</taxon>
        <taxon>Bacilli</taxon>
        <taxon>Bacillales</taxon>
        <taxon>Paenibacillaceae</taxon>
        <taxon>Paenibacillus</taxon>
    </lineage>
</organism>
<keyword evidence="2" id="KW-1185">Reference proteome</keyword>
<dbReference type="Proteomes" id="UP000318102">
    <property type="component" value="Unassembled WGS sequence"/>
</dbReference>
<protein>
    <submittedName>
        <fullName evidence="1">Uncharacterized protein</fullName>
    </submittedName>
</protein>
<name>A0A559IW45_9BACL</name>
<dbReference type="EMBL" id="VNJK01000001">
    <property type="protein sequence ID" value="TVX91833.1"/>
    <property type="molecule type" value="Genomic_DNA"/>
</dbReference>
<dbReference type="RefSeq" id="WP_144986717.1">
    <property type="nucleotide sequence ID" value="NZ_VNJK01000001.1"/>
</dbReference>
<sequence>MFNYGFGKAILEILYDTAREFSYFKKWLYCDEREKLKPEENVWSRLTNQNMMYENYERHFENVEESSYNTFKRKLRIQYYKELEKTPNIDVSFLNEKTLTHLTYSSTEYVCKFISELIRNIHIIDGELRIEYNFIYDVENKLIRSRTYDEKNMKVIFKAERTLDELVEDI</sequence>
<dbReference type="AlphaFoldDB" id="A0A559IW45"/>
<proteinExistence type="predicted"/>
<evidence type="ECO:0000313" key="1">
    <source>
        <dbReference type="EMBL" id="TVX91833.1"/>
    </source>
</evidence>
<comment type="caution">
    <text evidence="1">The sequence shown here is derived from an EMBL/GenBank/DDBJ whole genome shotgun (WGS) entry which is preliminary data.</text>
</comment>